<gene>
    <name evidence="1" type="ORF">SAMN04487945_2374</name>
</gene>
<dbReference type="InterPro" id="IPR043851">
    <property type="entry name" value="DUF5813"/>
</dbReference>
<proteinExistence type="predicted"/>
<dbReference type="Pfam" id="PF19130">
    <property type="entry name" value="DUF5813"/>
    <property type="match status" value="1"/>
</dbReference>
<dbReference type="EMBL" id="FOJA01000001">
    <property type="protein sequence ID" value="SEW23198.1"/>
    <property type="molecule type" value="Genomic_DNA"/>
</dbReference>
<organism evidence="1 2">
    <name type="scientific">Halobacterium jilantaiense</name>
    <dbReference type="NCBI Taxonomy" id="355548"/>
    <lineage>
        <taxon>Archaea</taxon>
        <taxon>Methanobacteriati</taxon>
        <taxon>Methanobacteriota</taxon>
        <taxon>Stenosarchaea group</taxon>
        <taxon>Halobacteria</taxon>
        <taxon>Halobacteriales</taxon>
        <taxon>Halobacteriaceae</taxon>
        <taxon>Halobacterium</taxon>
    </lineage>
</organism>
<evidence type="ECO:0000313" key="2">
    <source>
        <dbReference type="Proteomes" id="UP000198518"/>
    </source>
</evidence>
<accession>A0A1I0Q8B3</accession>
<dbReference type="Proteomes" id="UP000198518">
    <property type="component" value="Unassembled WGS sequence"/>
</dbReference>
<protein>
    <submittedName>
        <fullName evidence="1">Uncharacterized protein</fullName>
    </submittedName>
</protein>
<reference evidence="1 2" key="1">
    <citation type="submission" date="2016-10" db="EMBL/GenBank/DDBJ databases">
        <authorList>
            <person name="de Groot N.N."/>
        </authorList>
    </citation>
    <scope>NUCLEOTIDE SEQUENCE [LARGE SCALE GENOMIC DNA]</scope>
    <source>
        <strain evidence="1 2">CGMCC 1.5337</strain>
    </source>
</reference>
<evidence type="ECO:0000313" key="1">
    <source>
        <dbReference type="EMBL" id="SEW23198.1"/>
    </source>
</evidence>
<keyword evidence="2" id="KW-1185">Reference proteome</keyword>
<name>A0A1I0Q8B3_9EURY</name>
<dbReference type="OrthoDB" id="213744at2157"/>
<dbReference type="STRING" id="355548.SAMN04487945_2374"/>
<dbReference type="RefSeq" id="WP_089669588.1">
    <property type="nucleotide sequence ID" value="NZ_FOJA01000001.1"/>
</dbReference>
<dbReference type="AlphaFoldDB" id="A0A1I0Q8B3"/>
<sequence length="160" mass="17224">MTDVAGEFEAHGRFERTAGDRETFAPTANDWDATATVRDGVVDVVVVVPTLDAATNDEVADVVEDGWYDTFERRVDGADSVTLADDVDVTSVSREAGDITVELTMDPRSGKAADDALALVNYVEGTWFQGVVPGYDYVEKVQAMREQAAQNAQSTDGTPL</sequence>